<feature type="compositionally biased region" description="Pro residues" evidence="1">
    <location>
        <begin position="75"/>
        <end position="84"/>
    </location>
</feature>
<sequence length="279" mass="29533">MSAHEAGAMPAASRADRSRGERLQRIGAAAATLLLHVLLVLLALTAEPLQPSSDPAGAAAGGRLDVTFIDKPQDIPSPPPPPSAPRSARRPVEPDPAERPDPSRLQVVEVERGDAPLPQPPQPRPEAAAAPTPPVPQRPHPSQRTWGQPPGTQPAQLAVVDAGSAPSPSISRGSRPRGTASGAALEAGGFQVVYDLMAETRLRGWRDAGMTEVFLPLPGVRQLMVCPLETALRRDSGPCRLVEPDDPELAGIGDAREVIAMYQVYRRGQPVWTGPGPYR</sequence>
<feature type="region of interest" description="Disordered" evidence="1">
    <location>
        <begin position="69"/>
        <end position="182"/>
    </location>
</feature>
<comment type="caution">
    <text evidence="2">The sequence shown here is derived from an EMBL/GenBank/DDBJ whole genome shotgun (WGS) entry which is preliminary data.</text>
</comment>
<name>A0ABV6SVI0_9GAMM</name>
<accession>A0ABV6SVI0</accession>
<dbReference type="EMBL" id="JBHLTF010000028">
    <property type="protein sequence ID" value="MFC0717457.1"/>
    <property type="molecule type" value="Genomic_DNA"/>
</dbReference>
<evidence type="ECO:0000256" key="1">
    <source>
        <dbReference type="SAM" id="MobiDB-lite"/>
    </source>
</evidence>
<evidence type="ECO:0000313" key="3">
    <source>
        <dbReference type="Proteomes" id="UP001589898"/>
    </source>
</evidence>
<reference evidence="2 3" key="1">
    <citation type="submission" date="2024-09" db="EMBL/GenBank/DDBJ databases">
        <authorList>
            <person name="Sun Q."/>
            <person name="Mori K."/>
        </authorList>
    </citation>
    <scope>NUCLEOTIDE SEQUENCE [LARGE SCALE GENOMIC DNA]</scope>
    <source>
        <strain evidence="2 3">KCTC 52403</strain>
    </source>
</reference>
<evidence type="ECO:0008006" key="4">
    <source>
        <dbReference type="Google" id="ProtNLM"/>
    </source>
</evidence>
<dbReference type="RefSeq" id="WP_189497856.1">
    <property type="nucleotide sequence ID" value="NZ_BMZT01000008.1"/>
</dbReference>
<keyword evidence="3" id="KW-1185">Reference proteome</keyword>
<organism evidence="2 3">
    <name type="scientific">Luteimonas padinae</name>
    <dbReference type="NCBI Taxonomy" id="1714359"/>
    <lineage>
        <taxon>Bacteria</taxon>
        <taxon>Pseudomonadati</taxon>
        <taxon>Pseudomonadota</taxon>
        <taxon>Gammaproteobacteria</taxon>
        <taxon>Lysobacterales</taxon>
        <taxon>Lysobacteraceae</taxon>
        <taxon>Luteimonas</taxon>
    </lineage>
</organism>
<dbReference type="Proteomes" id="UP001589898">
    <property type="component" value="Unassembled WGS sequence"/>
</dbReference>
<evidence type="ECO:0000313" key="2">
    <source>
        <dbReference type="EMBL" id="MFC0717457.1"/>
    </source>
</evidence>
<proteinExistence type="predicted"/>
<feature type="compositionally biased region" description="Basic and acidic residues" evidence="1">
    <location>
        <begin position="90"/>
        <end position="102"/>
    </location>
</feature>
<feature type="compositionally biased region" description="Low complexity" evidence="1">
    <location>
        <begin position="162"/>
        <end position="178"/>
    </location>
</feature>
<protein>
    <recommendedName>
        <fullName evidence="4">Type II toxin-antitoxin system RelE/ParE family toxin</fullName>
    </recommendedName>
</protein>
<gene>
    <name evidence="2" type="ORF">ACFFFU_06810</name>
</gene>